<name>A0A4Y7SCA2_COPMI</name>
<dbReference type="Proteomes" id="UP000298030">
    <property type="component" value="Unassembled WGS sequence"/>
</dbReference>
<evidence type="ECO:0000313" key="1">
    <source>
        <dbReference type="EMBL" id="TEB19057.1"/>
    </source>
</evidence>
<sequence>MALTTDVTPRVHLTAPELLQDGARMSRLRATFCDGIFSYADNDRATRIMDESLKICGGSTEALAQILKTEFFVNHSPFYWVIANRPDAKRGVPPLFAQMLSVCTALDLATQGEILEVLYRKYASNIYAAAFSRLGRVPTHQAWNTSFFRGVDDQPMIHSQPPYSKERCTLSFTIPRFFDRLSVDNEVWLEFLAMGTLLRFKASVEGGPRWHCQFELKATKRKIRDFTWAVGLVVGSGRGHHFPSQRIAMAIRDREASCIFETKETIEEMYWRLPTFSENREISGTISLASQ</sequence>
<comment type="caution">
    <text evidence="1">The sequence shown here is derived from an EMBL/GenBank/DDBJ whole genome shotgun (WGS) entry which is preliminary data.</text>
</comment>
<gene>
    <name evidence="1" type="ORF">FA13DRAFT_1744783</name>
</gene>
<proteinExistence type="predicted"/>
<organism evidence="1 2">
    <name type="scientific">Coprinellus micaceus</name>
    <name type="common">Glistening ink-cap mushroom</name>
    <name type="synonym">Coprinus micaceus</name>
    <dbReference type="NCBI Taxonomy" id="71717"/>
    <lineage>
        <taxon>Eukaryota</taxon>
        <taxon>Fungi</taxon>
        <taxon>Dikarya</taxon>
        <taxon>Basidiomycota</taxon>
        <taxon>Agaricomycotina</taxon>
        <taxon>Agaricomycetes</taxon>
        <taxon>Agaricomycetidae</taxon>
        <taxon>Agaricales</taxon>
        <taxon>Agaricineae</taxon>
        <taxon>Psathyrellaceae</taxon>
        <taxon>Coprinellus</taxon>
    </lineage>
</organism>
<keyword evidence="2" id="KW-1185">Reference proteome</keyword>
<protein>
    <submittedName>
        <fullName evidence="1">Uncharacterized protein</fullName>
    </submittedName>
</protein>
<evidence type="ECO:0000313" key="2">
    <source>
        <dbReference type="Proteomes" id="UP000298030"/>
    </source>
</evidence>
<dbReference type="EMBL" id="QPFP01000209">
    <property type="protein sequence ID" value="TEB19057.1"/>
    <property type="molecule type" value="Genomic_DNA"/>
</dbReference>
<accession>A0A4Y7SCA2</accession>
<dbReference type="OrthoDB" id="2959034at2759"/>
<dbReference type="AlphaFoldDB" id="A0A4Y7SCA2"/>
<reference evidence="1 2" key="1">
    <citation type="journal article" date="2019" name="Nat. Ecol. Evol.">
        <title>Megaphylogeny resolves global patterns of mushroom evolution.</title>
        <authorList>
            <person name="Varga T."/>
            <person name="Krizsan K."/>
            <person name="Foldi C."/>
            <person name="Dima B."/>
            <person name="Sanchez-Garcia M."/>
            <person name="Sanchez-Ramirez S."/>
            <person name="Szollosi G.J."/>
            <person name="Szarkandi J.G."/>
            <person name="Papp V."/>
            <person name="Albert L."/>
            <person name="Andreopoulos W."/>
            <person name="Angelini C."/>
            <person name="Antonin V."/>
            <person name="Barry K.W."/>
            <person name="Bougher N.L."/>
            <person name="Buchanan P."/>
            <person name="Buyck B."/>
            <person name="Bense V."/>
            <person name="Catcheside P."/>
            <person name="Chovatia M."/>
            <person name="Cooper J."/>
            <person name="Damon W."/>
            <person name="Desjardin D."/>
            <person name="Finy P."/>
            <person name="Geml J."/>
            <person name="Haridas S."/>
            <person name="Hughes K."/>
            <person name="Justo A."/>
            <person name="Karasinski D."/>
            <person name="Kautmanova I."/>
            <person name="Kiss B."/>
            <person name="Kocsube S."/>
            <person name="Kotiranta H."/>
            <person name="LaButti K.M."/>
            <person name="Lechner B.E."/>
            <person name="Liimatainen K."/>
            <person name="Lipzen A."/>
            <person name="Lukacs Z."/>
            <person name="Mihaltcheva S."/>
            <person name="Morgado L.N."/>
            <person name="Niskanen T."/>
            <person name="Noordeloos M.E."/>
            <person name="Ohm R.A."/>
            <person name="Ortiz-Santana B."/>
            <person name="Ovrebo C."/>
            <person name="Racz N."/>
            <person name="Riley R."/>
            <person name="Savchenko A."/>
            <person name="Shiryaev A."/>
            <person name="Soop K."/>
            <person name="Spirin V."/>
            <person name="Szebenyi C."/>
            <person name="Tomsovsky M."/>
            <person name="Tulloss R.E."/>
            <person name="Uehling J."/>
            <person name="Grigoriev I.V."/>
            <person name="Vagvolgyi C."/>
            <person name="Papp T."/>
            <person name="Martin F.M."/>
            <person name="Miettinen O."/>
            <person name="Hibbett D.S."/>
            <person name="Nagy L.G."/>
        </authorList>
    </citation>
    <scope>NUCLEOTIDE SEQUENCE [LARGE SCALE GENOMIC DNA]</scope>
    <source>
        <strain evidence="1 2">FP101781</strain>
    </source>
</reference>